<name>A0A081BQW8_9BACT</name>
<dbReference type="AlphaFoldDB" id="A0A081BQW8"/>
<evidence type="ECO:0000313" key="5">
    <source>
        <dbReference type="EMBL" id="GAK53799.1"/>
    </source>
</evidence>
<dbReference type="NCBIfam" id="NF037995">
    <property type="entry name" value="TRAP_S1"/>
    <property type="match status" value="1"/>
</dbReference>
<organism evidence="5">
    <name type="scientific">Candidatus Moduliflexus flocculans</name>
    <dbReference type="NCBI Taxonomy" id="1499966"/>
    <lineage>
        <taxon>Bacteria</taxon>
        <taxon>Candidatus Moduliflexota</taxon>
        <taxon>Candidatus Moduliflexia</taxon>
        <taxon>Candidatus Moduliflexales</taxon>
        <taxon>Candidatus Moduliflexaceae</taxon>
    </lineage>
</organism>
<dbReference type="HOGENOM" id="CLU_036176_1_3_0"/>
<evidence type="ECO:0000256" key="4">
    <source>
        <dbReference type="SAM" id="SignalP"/>
    </source>
</evidence>
<sequence>MKKMFMVACCLASVVLVSLQAVAADKPIVLRYAHMNAPTSVAGKQATMFAELVAQKTNGAVKIDVFPSSQLGTLQEMAEQVSTGTVAFHHNTMAGIGSLYQDFGALDTPYLYRDVAHLMQVTNPASPIMQTLSAELVKAKGVRVLYTFYFGTRELTANKEVKTPKDLEGVKIRAIPFPIYMTTVEGMGAVATPVDWSEVPTALATGTVSGQENPFDVIWSAKLYEIQKYMMLTNHIMGAECVVANEEVFSGLPEEIQKQILEAAAEVSAQATKMTQDLEAQQLADLKAKGMTVIGAEEGLDIEAFKTSVQAAIEKKFGEQYGELYKQIKAMM</sequence>
<dbReference type="InterPro" id="IPR038404">
    <property type="entry name" value="TRAP_DctP_sf"/>
</dbReference>
<comment type="similarity">
    <text evidence="1">Belongs to the bacterial solute-binding protein 7 family.</text>
</comment>
<dbReference type="STRING" id="1499966.U14_05073"/>
<evidence type="ECO:0000256" key="3">
    <source>
        <dbReference type="ARBA" id="ARBA00022729"/>
    </source>
</evidence>
<protein>
    <submittedName>
        <fullName evidence="5">TRAP transporter substrate-binding protein</fullName>
    </submittedName>
</protein>
<gene>
    <name evidence="5" type="ORF">U14_05073</name>
</gene>
<feature type="chain" id="PRO_5001755264" evidence="4">
    <location>
        <begin position="24"/>
        <end position="332"/>
    </location>
</feature>
<evidence type="ECO:0000256" key="2">
    <source>
        <dbReference type="ARBA" id="ARBA00022448"/>
    </source>
</evidence>
<dbReference type="EMBL" id="DF820460">
    <property type="protein sequence ID" value="GAK53799.1"/>
    <property type="molecule type" value="Genomic_DNA"/>
</dbReference>
<keyword evidence="6" id="KW-1185">Reference proteome</keyword>
<dbReference type="Pfam" id="PF03480">
    <property type="entry name" value="DctP"/>
    <property type="match status" value="1"/>
</dbReference>
<keyword evidence="2" id="KW-0813">Transport</keyword>
<feature type="signal peptide" evidence="4">
    <location>
        <begin position="1"/>
        <end position="23"/>
    </location>
</feature>
<dbReference type="PANTHER" id="PTHR33376:SF7">
    <property type="entry name" value="C4-DICARBOXYLATE-BINDING PROTEIN DCTB"/>
    <property type="match status" value="1"/>
</dbReference>
<dbReference type="InterPro" id="IPR004682">
    <property type="entry name" value="TRAP_DctP"/>
</dbReference>
<keyword evidence="3 4" id="KW-0732">Signal</keyword>
<accession>A0A081BQW8</accession>
<dbReference type="Proteomes" id="UP000030700">
    <property type="component" value="Unassembled WGS sequence"/>
</dbReference>
<evidence type="ECO:0000313" key="6">
    <source>
        <dbReference type="Proteomes" id="UP000030700"/>
    </source>
</evidence>
<dbReference type="Gene3D" id="3.40.190.170">
    <property type="entry name" value="Bacterial extracellular solute-binding protein, family 7"/>
    <property type="match status" value="1"/>
</dbReference>
<dbReference type="PANTHER" id="PTHR33376">
    <property type="match status" value="1"/>
</dbReference>
<reference evidence="5" key="1">
    <citation type="journal article" date="2015" name="PeerJ">
        <title>First genomic representation of candidate bacterial phylum KSB3 points to enhanced environmental sensing as a trigger of wastewater bulking.</title>
        <authorList>
            <person name="Sekiguchi Y."/>
            <person name="Ohashi A."/>
            <person name="Parks D.H."/>
            <person name="Yamauchi T."/>
            <person name="Tyson G.W."/>
            <person name="Hugenholtz P."/>
        </authorList>
    </citation>
    <scope>NUCLEOTIDE SEQUENCE [LARGE SCALE GENOMIC DNA]</scope>
</reference>
<dbReference type="CDD" id="cd13603">
    <property type="entry name" value="PBP2_TRAP_Siap_TeaA_like"/>
    <property type="match status" value="1"/>
</dbReference>
<evidence type="ECO:0000256" key="1">
    <source>
        <dbReference type="ARBA" id="ARBA00009023"/>
    </source>
</evidence>
<proteinExistence type="inferred from homology"/>
<dbReference type="NCBIfam" id="TIGR00787">
    <property type="entry name" value="dctP"/>
    <property type="match status" value="1"/>
</dbReference>
<dbReference type="GO" id="GO:0055085">
    <property type="term" value="P:transmembrane transport"/>
    <property type="evidence" value="ECO:0007669"/>
    <property type="project" value="InterPro"/>
</dbReference>
<dbReference type="GO" id="GO:0030288">
    <property type="term" value="C:outer membrane-bounded periplasmic space"/>
    <property type="evidence" value="ECO:0007669"/>
    <property type="project" value="InterPro"/>
</dbReference>
<dbReference type="InterPro" id="IPR018389">
    <property type="entry name" value="DctP_fam"/>
</dbReference>
<dbReference type="PIRSF" id="PIRSF006470">
    <property type="entry name" value="DctB"/>
    <property type="match status" value="1"/>
</dbReference>